<name>A0A0F9N807_9ZZZZ</name>
<dbReference type="AlphaFoldDB" id="A0A0F9N807"/>
<organism evidence="3">
    <name type="scientific">marine sediment metagenome</name>
    <dbReference type="NCBI Taxonomy" id="412755"/>
    <lineage>
        <taxon>unclassified sequences</taxon>
        <taxon>metagenomes</taxon>
        <taxon>ecological metagenomes</taxon>
    </lineage>
</organism>
<gene>
    <name evidence="3" type="ORF">LCGC14_1061310</name>
</gene>
<evidence type="ECO:0000256" key="2">
    <source>
        <dbReference type="SAM" id="Phobius"/>
    </source>
</evidence>
<keyword evidence="1" id="KW-0175">Coiled coil</keyword>
<feature type="transmembrane region" description="Helical" evidence="2">
    <location>
        <begin position="223"/>
        <end position="242"/>
    </location>
</feature>
<reference evidence="3" key="1">
    <citation type="journal article" date="2015" name="Nature">
        <title>Complex archaea that bridge the gap between prokaryotes and eukaryotes.</title>
        <authorList>
            <person name="Spang A."/>
            <person name="Saw J.H."/>
            <person name="Jorgensen S.L."/>
            <person name="Zaremba-Niedzwiedzka K."/>
            <person name="Martijn J."/>
            <person name="Lind A.E."/>
            <person name="van Eijk R."/>
            <person name="Schleper C."/>
            <person name="Guy L."/>
            <person name="Ettema T.J."/>
        </authorList>
    </citation>
    <scope>NUCLEOTIDE SEQUENCE</scope>
</reference>
<proteinExistence type="predicted"/>
<keyword evidence="2" id="KW-0472">Membrane</keyword>
<accession>A0A0F9N807</accession>
<evidence type="ECO:0000313" key="3">
    <source>
        <dbReference type="EMBL" id="KKN07987.1"/>
    </source>
</evidence>
<sequence length="259" mass="29665">MAMDVMTILYLSIGGFMLFSVGIVVLVISGKSIFYDFYRRLRPKGVDIFVVNSNRQISHHYKEPKDGQVKVNKLTYFTNPDKVMSLSDNMKKEVIEGITKKNAKIKEIIKEFEDKKETAEKLLSKTEDNAINKGDVEQYNEYIETLKQRIGVLKTKLDTREQLYYHQRRGAFFFIEGDPIPKDFHEQYTEMDCITIDNVIARSMTKDPKAVRNLEKELKVMKFLIIVTGICAAGALVLGILLKTDMQTLAQSMGVTLTL</sequence>
<feature type="transmembrane region" description="Helical" evidence="2">
    <location>
        <begin position="6"/>
        <end position="34"/>
    </location>
</feature>
<evidence type="ECO:0000256" key="1">
    <source>
        <dbReference type="SAM" id="Coils"/>
    </source>
</evidence>
<comment type="caution">
    <text evidence="3">The sequence shown here is derived from an EMBL/GenBank/DDBJ whole genome shotgun (WGS) entry which is preliminary data.</text>
</comment>
<protein>
    <submittedName>
        <fullName evidence="3">Uncharacterized protein</fullName>
    </submittedName>
</protein>
<keyword evidence="2" id="KW-0812">Transmembrane</keyword>
<feature type="coiled-coil region" evidence="1">
    <location>
        <begin position="95"/>
        <end position="129"/>
    </location>
</feature>
<dbReference type="EMBL" id="LAZR01004506">
    <property type="protein sequence ID" value="KKN07987.1"/>
    <property type="molecule type" value="Genomic_DNA"/>
</dbReference>
<keyword evidence="2" id="KW-1133">Transmembrane helix</keyword>